<dbReference type="GO" id="GO:0016705">
    <property type="term" value="F:oxidoreductase activity, acting on paired donors, with incorporation or reduction of molecular oxygen"/>
    <property type="evidence" value="ECO:0007669"/>
    <property type="project" value="InterPro"/>
</dbReference>
<dbReference type="SUPFAM" id="SSF51679">
    <property type="entry name" value="Bacterial luciferase-like"/>
    <property type="match status" value="1"/>
</dbReference>
<dbReference type="InterPro" id="IPR050564">
    <property type="entry name" value="F420-G6PD/mer"/>
</dbReference>
<reference evidence="2" key="1">
    <citation type="submission" date="2020-05" db="EMBL/GenBank/DDBJ databases">
        <authorList>
            <person name="Chiriac C."/>
            <person name="Salcher M."/>
            <person name="Ghai R."/>
            <person name="Kavagutti S V."/>
        </authorList>
    </citation>
    <scope>NUCLEOTIDE SEQUENCE</scope>
</reference>
<evidence type="ECO:0000313" key="2">
    <source>
        <dbReference type="EMBL" id="CAB4833540.1"/>
    </source>
</evidence>
<protein>
    <submittedName>
        <fullName evidence="2">Unannotated protein</fullName>
    </submittedName>
</protein>
<dbReference type="Pfam" id="PF00296">
    <property type="entry name" value="Bac_luciferase"/>
    <property type="match status" value="1"/>
</dbReference>
<evidence type="ECO:0000313" key="3">
    <source>
        <dbReference type="EMBL" id="CAB4995653.1"/>
    </source>
</evidence>
<dbReference type="CDD" id="cd01097">
    <property type="entry name" value="Tetrahydromethanopterin_reductase"/>
    <property type="match status" value="1"/>
</dbReference>
<name>A0A6J7AM26_9ZZZZ</name>
<organism evidence="2">
    <name type="scientific">freshwater metagenome</name>
    <dbReference type="NCBI Taxonomy" id="449393"/>
    <lineage>
        <taxon>unclassified sequences</taxon>
        <taxon>metagenomes</taxon>
        <taxon>ecological metagenomes</taxon>
    </lineage>
</organism>
<dbReference type="Gene3D" id="3.20.20.30">
    <property type="entry name" value="Luciferase-like domain"/>
    <property type="match status" value="1"/>
</dbReference>
<dbReference type="PANTHER" id="PTHR43244">
    <property type="match status" value="1"/>
</dbReference>
<dbReference type="InterPro" id="IPR036661">
    <property type="entry name" value="Luciferase-like_sf"/>
</dbReference>
<dbReference type="InterPro" id="IPR011251">
    <property type="entry name" value="Luciferase-like_dom"/>
</dbReference>
<proteinExistence type="predicted"/>
<gene>
    <name evidence="2" type="ORF">UFOPK3139_01829</name>
    <name evidence="3" type="ORF">UFOPK3967_01307</name>
</gene>
<dbReference type="NCBIfam" id="TIGR03617">
    <property type="entry name" value="F420_MSMEG_2256"/>
    <property type="match status" value="1"/>
</dbReference>
<dbReference type="EMBL" id="CAFABA010000078">
    <property type="protein sequence ID" value="CAB4833540.1"/>
    <property type="molecule type" value="Genomic_DNA"/>
</dbReference>
<evidence type="ECO:0000259" key="1">
    <source>
        <dbReference type="Pfam" id="PF00296"/>
    </source>
</evidence>
<dbReference type="PANTHER" id="PTHR43244:SF2">
    <property type="entry name" value="CONSERVED HYPOTHETICAL ALANINE AND PROLINE-RICH PROTEIN"/>
    <property type="match status" value="1"/>
</dbReference>
<accession>A0A6J7AM26</accession>
<dbReference type="EMBL" id="CAFBOS010000070">
    <property type="protein sequence ID" value="CAB4995653.1"/>
    <property type="molecule type" value="Genomic_DNA"/>
</dbReference>
<feature type="domain" description="Luciferase-like" evidence="1">
    <location>
        <begin position="10"/>
        <end position="316"/>
    </location>
</feature>
<dbReference type="AlphaFoldDB" id="A0A6J7AM26"/>
<dbReference type="InterPro" id="IPR019919">
    <property type="entry name" value="Lucif-like_OxRdtase_MSMEG_2256"/>
</dbReference>
<sequence>MKFDIALHADYPDIAARAAEYKRQGFAGVFTLEANRDVFFPLFAVAQSGAALDLYPNVAIAFPRSPMHVAYQSWDLQRLTGGRFTLGLGSQIRPHIEKRYSASWHKPVAQLREYVAATKAIFACFHEGARLDFRGEYYTFTLMTPTFLPAPLSRDGSVSPPPIWMGALGPLMTSAAAQIADGVIVHPFNSEAFLRTQTMPRVLAGLAKSGRDRRAFTVNVTTIACIYDEDDESERAAALSAARMNLAFYASTPSYRVTLDVHGWGDLQPELNALSKAGKWADMAAQITDEMVDTLTVRGTPENAAAIIASRYEGIADRVALSLPGSVRPELLGRLLDASDLTS</sequence>